<dbReference type="Proteomes" id="UP000647860">
    <property type="component" value="Unassembled WGS sequence"/>
</dbReference>
<organism evidence="3 4">
    <name type="scientific">Micromonospora gifhornensis</name>
    <dbReference type="NCBI Taxonomy" id="84594"/>
    <lineage>
        <taxon>Bacteria</taxon>
        <taxon>Bacillati</taxon>
        <taxon>Actinomycetota</taxon>
        <taxon>Actinomycetes</taxon>
        <taxon>Micromonosporales</taxon>
        <taxon>Micromonosporaceae</taxon>
        <taxon>Micromonospora</taxon>
    </lineage>
</organism>
<dbReference type="EMBL" id="BOPA01000061">
    <property type="protein sequence ID" value="GIJ19035.1"/>
    <property type="molecule type" value="Genomic_DNA"/>
</dbReference>
<feature type="signal peptide" evidence="2">
    <location>
        <begin position="1"/>
        <end position="28"/>
    </location>
</feature>
<gene>
    <name evidence="3" type="ORF">Vgi01_57190</name>
</gene>
<evidence type="ECO:0000256" key="1">
    <source>
        <dbReference type="SAM" id="MobiDB-lite"/>
    </source>
</evidence>
<evidence type="ECO:0000313" key="4">
    <source>
        <dbReference type="Proteomes" id="UP000647860"/>
    </source>
</evidence>
<reference evidence="3 4" key="1">
    <citation type="submission" date="2021-01" db="EMBL/GenBank/DDBJ databases">
        <title>Whole genome shotgun sequence of Verrucosispora gifhornensis NBRC 16317.</title>
        <authorList>
            <person name="Komaki H."/>
            <person name="Tamura T."/>
        </authorList>
    </citation>
    <scope>NUCLEOTIDE SEQUENCE [LARGE SCALE GENOMIC DNA]</scope>
    <source>
        <strain evidence="3 4">NBRC 16317</strain>
    </source>
</reference>
<name>A0ABQ4IM97_9ACTN</name>
<comment type="caution">
    <text evidence="3">The sequence shown here is derived from an EMBL/GenBank/DDBJ whole genome shotgun (WGS) entry which is preliminary data.</text>
</comment>
<sequence length="326" mass="35507">MTTDTIAARNAAMLVAVLLLTTAATVAASPVRPAPATVPGPCSMPVSPHLDMASSAAPNDRSPATRLAYPQPARPTLRALADTITTSPCDTMPGRYDLIRYRQWRGISSSGEPGTVWEILRWTADDLSDAQLATEYPPGPMPVSKNWWHAGHVPPHIPADPILNPQLPFVVHALLRHDDGRYYTPADALRAVADLASWHTLRRADRATALTTLAQYNELVGYRRVSHRAGRVGVGITATDNEGRRGLLVVHPITGDILAYETARPDPAGGWRAISYRLFLGHSRVDARWWEPPGPPPSGPQHPRRTRNEPHLPATPCLPMPEGDAR</sequence>
<proteinExistence type="predicted"/>
<evidence type="ECO:0000313" key="3">
    <source>
        <dbReference type="EMBL" id="GIJ19035.1"/>
    </source>
</evidence>
<keyword evidence="4" id="KW-1185">Reference proteome</keyword>
<feature type="region of interest" description="Disordered" evidence="1">
    <location>
        <begin position="290"/>
        <end position="326"/>
    </location>
</feature>
<accession>A0ABQ4IM97</accession>
<keyword evidence="2" id="KW-0732">Signal</keyword>
<feature type="chain" id="PRO_5046814605" evidence="2">
    <location>
        <begin position="29"/>
        <end position="326"/>
    </location>
</feature>
<dbReference type="RefSeq" id="WP_204293120.1">
    <property type="nucleotide sequence ID" value="NZ_BAAAGZ010000084.1"/>
</dbReference>
<feature type="region of interest" description="Disordered" evidence="1">
    <location>
        <begin position="49"/>
        <end position="68"/>
    </location>
</feature>
<evidence type="ECO:0000256" key="2">
    <source>
        <dbReference type="SAM" id="SignalP"/>
    </source>
</evidence>
<protein>
    <submittedName>
        <fullName evidence="3">Uncharacterized protein</fullName>
    </submittedName>
</protein>